<proteinExistence type="predicted"/>
<accession>K5W661</accession>
<dbReference type="SUPFAM" id="SSF52047">
    <property type="entry name" value="RNI-like"/>
    <property type="match status" value="1"/>
</dbReference>
<keyword evidence="1" id="KW-0732">Signal</keyword>
<evidence type="ECO:0000313" key="2">
    <source>
        <dbReference type="EMBL" id="EKM59398.1"/>
    </source>
</evidence>
<dbReference type="InterPro" id="IPR032675">
    <property type="entry name" value="LRR_dom_sf"/>
</dbReference>
<evidence type="ECO:0008006" key="4">
    <source>
        <dbReference type="Google" id="ProtNLM"/>
    </source>
</evidence>
<name>K5W661_PHACS</name>
<protein>
    <recommendedName>
        <fullName evidence="4">F-box domain-containing protein</fullName>
    </recommendedName>
</protein>
<dbReference type="AlphaFoldDB" id="K5W661"/>
<sequence>MSTAQGSVLLLLLLLLRSAYDLLFSSLSHILPSAGTSGELCSSSRSPRLPVEVSERIIDFVNASFVGYNHETDKDKRATLLACALTCRSWRPRSQLHLYHFVILDDKSQLQSFADSLHQNSELGTYVFDLAIRGNRAGIRFPSGIEQWTALLVFNLRFLPHLERLTLKWCDWRCLHRSFFAIISYVPSITSLSLSSIRLHASKELVYLVCSFPNLLELVLFGVQCSDARAFPLIKRARRNIPLHILRIYGPSCASAGAVLRTLHVSSSGTRIQILQITARHKATQLELGHFLSGCGSLEELDLFLDMDQLKPGKLLYNGYYNEMSNFYSEPEEFFDLSKCIHLRRLQIKYSQMPASNRLLLSQTLSTVPAAAMVSAVKISLLEERRDIALLNSINWEALDSVLDTPKFRSLNNVTVWICVWVPIPVDFVEKLLPRLHQRKLLTSELRLH</sequence>
<keyword evidence="3" id="KW-1185">Reference proteome</keyword>
<dbReference type="RefSeq" id="XP_007391959.1">
    <property type="nucleotide sequence ID" value="XM_007391897.1"/>
</dbReference>
<gene>
    <name evidence="2" type="ORF">PHACADRAFT_181398</name>
</gene>
<dbReference type="KEGG" id="pco:PHACADRAFT_181398"/>
<dbReference type="OrthoDB" id="2757906at2759"/>
<dbReference type="Gene3D" id="3.80.10.10">
    <property type="entry name" value="Ribonuclease Inhibitor"/>
    <property type="match status" value="1"/>
</dbReference>
<evidence type="ECO:0000313" key="3">
    <source>
        <dbReference type="Proteomes" id="UP000008370"/>
    </source>
</evidence>
<dbReference type="GeneID" id="18910013"/>
<evidence type="ECO:0000256" key="1">
    <source>
        <dbReference type="SAM" id="SignalP"/>
    </source>
</evidence>
<dbReference type="InParanoid" id="K5W661"/>
<dbReference type="EMBL" id="JH930469">
    <property type="protein sequence ID" value="EKM59398.1"/>
    <property type="molecule type" value="Genomic_DNA"/>
</dbReference>
<dbReference type="HOGENOM" id="CLU_036316_4_1_1"/>
<reference evidence="2 3" key="1">
    <citation type="journal article" date="2012" name="BMC Genomics">
        <title>Comparative genomics of the white-rot fungi, Phanerochaete carnosa and P. chrysosporium, to elucidate the genetic basis of the distinct wood types they colonize.</title>
        <authorList>
            <person name="Suzuki H."/>
            <person name="MacDonald J."/>
            <person name="Syed K."/>
            <person name="Salamov A."/>
            <person name="Hori C."/>
            <person name="Aerts A."/>
            <person name="Henrissat B."/>
            <person name="Wiebenga A."/>
            <person name="vanKuyk P.A."/>
            <person name="Barry K."/>
            <person name="Lindquist E."/>
            <person name="LaButti K."/>
            <person name="Lapidus A."/>
            <person name="Lucas S."/>
            <person name="Coutinho P."/>
            <person name="Gong Y."/>
            <person name="Samejima M."/>
            <person name="Mahadevan R."/>
            <person name="Abou-Zaid M."/>
            <person name="de Vries R.P."/>
            <person name="Igarashi K."/>
            <person name="Yadav J.S."/>
            <person name="Grigoriev I.V."/>
            <person name="Master E.R."/>
        </authorList>
    </citation>
    <scope>NUCLEOTIDE SEQUENCE [LARGE SCALE GENOMIC DNA]</scope>
    <source>
        <strain evidence="2 3">HHB-10118-sp</strain>
    </source>
</reference>
<feature type="signal peptide" evidence="1">
    <location>
        <begin position="1"/>
        <end position="21"/>
    </location>
</feature>
<feature type="chain" id="PRO_5003885453" description="F-box domain-containing protein" evidence="1">
    <location>
        <begin position="22"/>
        <end position="449"/>
    </location>
</feature>
<organism evidence="2 3">
    <name type="scientific">Phanerochaete carnosa (strain HHB-10118-sp)</name>
    <name type="common">White-rot fungus</name>
    <name type="synonym">Peniophora carnosa</name>
    <dbReference type="NCBI Taxonomy" id="650164"/>
    <lineage>
        <taxon>Eukaryota</taxon>
        <taxon>Fungi</taxon>
        <taxon>Dikarya</taxon>
        <taxon>Basidiomycota</taxon>
        <taxon>Agaricomycotina</taxon>
        <taxon>Agaricomycetes</taxon>
        <taxon>Polyporales</taxon>
        <taxon>Phanerochaetaceae</taxon>
        <taxon>Phanerochaete</taxon>
    </lineage>
</organism>
<dbReference type="Proteomes" id="UP000008370">
    <property type="component" value="Unassembled WGS sequence"/>
</dbReference>